<sequence>MENLTKKIKALILMLPAMLGLASRSAAEDKAHFCPDGTYKFAERDTCELFLDIYNPAETDMISDSGKEKPTIIFMFGGGFISGERDTPYYQKWFEAMAKNGYRVVSIDYRLGLKGVDKVGIGQVNQLDKAIHMAVEDLFSATAFLIDNAESLGIDPDNIVASGSSAGAISVLQAEYELCNRTQYADVLPAGFRYKGIISFSGAILSRDGALDFARKPAPMLLMHGTEDNLVVYKQIKFFKLGFFGSAKIAERLAKYGYGYNILRFTGHGHEVAGSMYETLKYQLNFLEEDVIGGKGRTVDAVIDDPAIPSGEGTSQSRKEMYGK</sequence>
<dbReference type="InterPro" id="IPR050300">
    <property type="entry name" value="GDXG_lipolytic_enzyme"/>
</dbReference>
<protein>
    <submittedName>
        <fullName evidence="5">Carboxylesterase family protein</fullName>
    </submittedName>
</protein>
<evidence type="ECO:0000256" key="2">
    <source>
        <dbReference type="SAM" id="MobiDB-lite"/>
    </source>
</evidence>
<evidence type="ECO:0000256" key="1">
    <source>
        <dbReference type="ARBA" id="ARBA00022801"/>
    </source>
</evidence>
<dbReference type="Proteomes" id="UP000823619">
    <property type="component" value="Unassembled WGS sequence"/>
</dbReference>
<reference evidence="5" key="2">
    <citation type="journal article" date="2021" name="PeerJ">
        <title>Extensive microbial diversity within the chicken gut microbiome revealed by metagenomics and culture.</title>
        <authorList>
            <person name="Gilroy R."/>
            <person name="Ravi A."/>
            <person name="Getino M."/>
            <person name="Pursley I."/>
            <person name="Horton D.L."/>
            <person name="Alikhan N.F."/>
            <person name="Baker D."/>
            <person name="Gharbi K."/>
            <person name="Hall N."/>
            <person name="Watson M."/>
            <person name="Adriaenssens E.M."/>
            <person name="Foster-Nyarko E."/>
            <person name="Jarju S."/>
            <person name="Secka A."/>
            <person name="Antonio M."/>
            <person name="Oren A."/>
            <person name="Chaudhuri R.R."/>
            <person name="La Ragione R."/>
            <person name="Hildebrand F."/>
            <person name="Pallen M.J."/>
        </authorList>
    </citation>
    <scope>NUCLEOTIDE SEQUENCE</scope>
    <source>
        <strain evidence="5">D5-748</strain>
    </source>
</reference>
<keyword evidence="1" id="KW-0378">Hydrolase</keyword>
<dbReference type="InterPro" id="IPR029058">
    <property type="entry name" value="AB_hydrolase_fold"/>
</dbReference>
<organism evidence="5 6">
    <name type="scientific">Candidatus Cryptobacteroides merdavium</name>
    <dbReference type="NCBI Taxonomy" id="2840769"/>
    <lineage>
        <taxon>Bacteria</taxon>
        <taxon>Pseudomonadati</taxon>
        <taxon>Bacteroidota</taxon>
        <taxon>Bacteroidia</taxon>
        <taxon>Bacteroidales</taxon>
        <taxon>Candidatus Cryptobacteroides</taxon>
    </lineage>
</organism>
<evidence type="ECO:0000313" key="6">
    <source>
        <dbReference type="Proteomes" id="UP000823619"/>
    </source>
</evidence>
<keyword evidence="3" id="KW-0732">Signal</keyword>
<dbReference type="SUPFAM" id="SSF53474">
    <property type="entry name" value="alpha/beta-Hydrolases"/>
    <property type="match status" value="1"/>
</dbReference>
<accession>A0A9D9EBI4</accession>
<feature type="chain" id="PRO_5038694786" evidence="3">
    <location>
        <begin position="27"/>
        <end position="324"/>
    </location>
</feature>
<dbReference type="Gene3D" id="3.40.50.1820">
    <property type="entry name" value="alpha/beta hydrolase"/>
    <property type="match status" value="1"/>
</dbReference>
<feature type="signal peptide" evidence="3">
    <location>
        <begin position="1"/>
        <end position="26"/>
    </location>
</feature>
<evidence type="ECO:0000256" key="3">
    <source>
        <dbReference type="SAM" id="SignalP"/>
    </source>
</evidence>
<name>A0A9D9EBI4_9BACT</name>
<dbReference type="PANTHER" id="PTHR48081">
    <property type="entry name" value="AB HYDROLASE SUPERFAMILY PROTEIN C4A8.06C"/>
    <property type="match status" value="1"/>
</dbReference>
<reference evidence="5" key="1">
    <citation type="submission" date="2020-10" db="EMBL/GenBank/DDBJ databases">
        <authorList>
            <person name="Gilroy R."/>
        </authorList>
    </citation>
    <scope>NUCLEOTIDE SEQUENCE</scope>
    <source>
        <strain evidence="5">D5-748</strain>
    </source>
</reference>
<dbReference type="EMBL" id="JADIMO010000035">
    <property type="protein sequence ID" value="MBO8444694.1"/>
    <property type="molecule type" value="Genomic_DNA"/>
</dbReference>
<dbReference type="AlphaFoldDB" id="A0A9D9EBI4"/>
<proteinExistence type="predicted"/>
<comment type="caution">
    <text evidence="5">The sequence shown here is derived from an EMBL/GenBank/DDBJ whole genome shotgun (WGS) entry which is preliminary data.</text>
</comment>
<dbReference type="GO" id="GO:0016787">
    <property type="term" value="F:hydrolase activity"/>
    <property type="evidence" value="ECO:0007669"/>
    <property type="project" value="UniProtKB-KW"/>
</dbReference>
<dbReference type="Pfam" id="PF20434">
    <property type="entry name" value="BD-FAE"/>
    <property type="match status" value="1"/>
</dbReference>
<dbReference type="InterPro" id="IPR049492">
    <property type="entry name" value="BD-FAE-like_dom"/>
</dbReference>
<gene>
    <name evidence="5" type="ORF">IAC23_03230</name>
</gene>
<feature type="region of interest" description="Disordered" evidence="2">
    <location>
        <begin position="305"/>
        <end position="324"/>
    </location>
</feature>
<feature type="domain" description="BD-FAE-like" evidence="4">
    <location>
        <begin position="51"/>
        <end position="168"/>
    </location>
</feature>
<evidence type="ECO:0000259" key="4">
    <source>
        <dbReference type="Pfam" id="PF20434"/>
    </source>
</evidence>
<evidence type="ECO:0000313" key="5">
    <source>
        <dbReference type="EMBL" id="MBO8444694.1"/>
    </source>
</evidence>